<name>A0A5B2X6Z0_9PSEU</name>
<reference evidence="1 2" key="1">
    <citation type="submission" date="2019-09" db="EMBL/GenBank/DDBJ databases">
        <title>Goodfellowia gen. nov., a new genus of the Pseudonocardineae related to Actinoalloteichus, containing Goodfellowia coeruleoviolacea gen. nov., comb. nov. gen. nov., comb. nov.</title>
        <authorList>
            <person name="Labeda D."/>
        </authorList>
    </citation>
    <scope>NUCLEOTIDE SEQUENCE [LARGE SCALE GENOMIC DNA]</scope>
    <source>
        <strain evidence="1 2">AN110305</strain>
    </source>
</reference>
<reference evidence="1 2" key="2">
    <citation type="submission" date="2019-09" db="EMBL/GenBank/DDBJ databases">
        <authorList>
            <person name="Jin C."/>
        </authorList>
    </citation>
    <scope>NUCLEOTIDE SEQUENCE [LARGE SCALE GENOMIC DNA]</scope>
    <source>
        <strain evidence="1 2">AN110305</strain>
    </source>
</reference>
<proteinExistence type="predicted"/>
<evidence type="ECO:0000313" key="2">
    <source>
        <dbReference type="Proteomes" id="UP000323454"/>
    </source>
</evidence>
<dbReference type="Gene3D" id="3.40.50.720">
    <property type="entry name" value="NAD(P)-binding Rossmann-like Domain"/>
    <property type="match status" value="1"/>
</dbReference>
<sequence>IAAAFLAAQAAPREAVHTSAFNVGMAENNATVAEIAEQVAAVVPGSRLVITGEAGGDPRSYRVDFSRIRALLPDYDPQWTVRAGAAELYEAYLRHGL</sequence>
<dbReference type="SUPFAM" id="SSF51735">
    <property type="entry name" value="NAD(P)-binding Rossmann-fold domains"/>
    <property type="match status" value="1"/>
</dbReference>
<evidence type="ECO:0000313" key="1">
    <source>
        <dbReference type="EMBL" id="KAA2259167.1"/>
    </source>
</evidence>
<dbReference type="AlphaFoldDB" id="A0A5B2X6Z0"/>
<accession>A0A5B2X6Z0</accession>
<dbReference type="EMBL" id="VUOB01000039">
    <property type="protein sequence ID" value="KAA2259167.1"/>
    <property type="molecule type" value="Genomic_DNA"/>
</dbReference>
<protein>
    <submittedName>
        <fullName evidence="1">NAD-dependent dehydratase</fullName>
    </submittedName>
</protein>
<comment type="caution">
    <text evidence="1">The sequence shown here is derived from an EMBL/GenBank/DDBJ whole genome shotgun (WGS) entry which is preliminary data.</text>
</comment>
<dbReference type="Proteomes" id="UP000323454">
    <property type="component" value="Unassembled WGS sequence"/>
</dbReference>
<feature type="non-terminal residue" evidence="1">
    <location>
        <position position="1"/>
    </location>
</feature>
<feature type="non-terminal residue" evidence="1">
    <location>
        <position position="97"/>
    </location>
</feature>
<keyword evidence="2" id="KW-1185">Reference proteome</keyword>
<dbReference type="InterPro" id="IPR036291">
    <property type="entry name" value="NAD(P)-bd_dom_sf"/>
</dbReference>
<organism evidence="1 2">
    <name type="scientific">Solihabitans fulvus</name>
    <dbReference type="NCBI Taxonomy" id="1892852"/>
    <lineage>
        <taxon>Bacteria</taxon>
        <taxon>Bacillati</taxon>
        <taxon>Actinomycetota</taxon>
        <taxon>Actinomycetes</taxon>
        <taxon>Pseudonocardiales</taxon>
        <taxon>Pseudonocardiaceae</taxon>
        <taxon>Solihabitans</taxon>
    </lineage>
</organism>
<gene>
    <name evidence="1" type="ORF">F0L68_21845</name>
</gene>